<evidence type="ECO:0000256" key="8">
    <source>
        <dbReference type="ARBA" id="ARBA00022490"/>
    </source>
</evidence>
<dbReference type="SMART" id="SM00562">
    <property type="entry name" value="NDK"/>
    <property type="match status" value="1"/>
</dbReference>
<evidence type="ECO:0000313" key="16">
    <source>
        <dbReference type="Proteomes" id="UP000694523"/>
    </source>
</evidence>
<comment type="similarity">
    <text evidence="6 12">Belongs to the NDK family.</text>
</comment>
<feature type="domain" description="Nucleoside diphosphate kinase-like" evidence="14">
    <location>
        <begin position="7"/>
        <end position="136"/>
    </location>
</feature>
<name>A0A8C6UQM4_9GOBI</name>
<evidence type="ECO:0000256" key="7">
    <source>
        <dbReference type="ARBA" id="ARBA00013499"/>
    </source>
</evidence>
<dbReference type="PANTHER" id="PTHR46161">
    <property type="entry name" value="NUCLEOSIDE DIPHOSPHATE KINASE"/>
    <property type="match status" value="1"/>
</dbReference>
<dbReference type="GO" id="GO:0005737">
    <property type="term" value="C:cytoplasm"/>
    <property type="evidence" value="ECO:0007669"/>
    <property type="project" value="UniProtKB-SubCell"/>
</dbReference>
<feature type="binding site" evidence="12">
    <location>
        <position position="80"/>
    </location>
    <ligand>
        <name>ATP</name>
        <dbReference type="ChEBI" id="CHEBI:30616"/>
    </ligand>
</feature>
<dbReference type="Gene3D" id="3.30.70.141">
    <property type="entry name" value="Nucleoside diphosphate kinase-like domain"/>
    <property type="match status" value="1"/>
</dbReference>
<dbReference type="GO" id="GO:0046872">
    <property type="term" value="F:metal ion binding"/>
    <property type="evidence" value="ECO:0007669"/>
    <property type="project" value="UniProtKB-KW"/>
</dbReference>
<dbReference type="GO" id="GO:0030027">
    <property type="term" value="C:lamellipodium"/>
    <property type="evidence" value="ECO:0007669"/>
    <property type="project" value="UniProtKB-SubCell"/>
</dbReference>
<keyword evidence="8" id="KW-0963">Cytoplasm</keyword>
<feature type="binding site" evidence="12">
    <location>
        <position position="100"/>
    </location>
    <ligand>
        <name>ATP</name>
        <dbReference type="ChEBI" id="CHEBI:30616"/>
    </ligand>
</feature>
<dbReference type="CDD" id="cd04416">
    <property type="entry name" value="NDPk_TX"/>
    <property type="match status" value="1"/>
</dbReference>
<dbReference type="Ensembl" id="ENSNMLT00000044393.1">
    <property type="protein sequence ID" value="ENSNMLP00000039893.1"/>
    <property type="gene ID" value="ENSNMLG00000024560.1"/>
</dbReference>
<comment type="function">
    <text evidence="1">Major role in the synthesis of nucleoside triphosphates other than ATP.</text>
</comment>
<organism evidence="15 16">
    <name type="scientific">Neogobius melanostomus</name>
    <name type="common">round goby</name>
    <dbReference type="NCBI Taxonomy" id="47308"/>
    <lineage>
        <taxon>Eukaryota</taxon>
        <taxon>Metazoa</taxon>
        <taxon>Chordata</taxon>
        <taxon>Craniata</taxon>
        <taxon>Vertebrata</taxon>
        <taxon>Euteleostomi</taxon>
        <taxon>Actinopterygii</taxon>
        <taxon>Neopterygii</taxon>
        <taxon>Teleostei</taxon>
        <taxon>Neoteleostei</taxon>
        <taxon>Acanthomorphata</taxon>
        <taxon>Gobiaria</taxon>
        <taxon>Gobiiformes</taxon>
        <taxon>Gobioidei</taxon>
        <taxon>Gobiidae</taxon>
        <taxon>Benthophilinae</taxon>
        <taxon>Neogobiini</taxon>
        <taxon>Neogobius</taxon>
    </lineage>
</organism>
<sequence>IGFFFPRQHTLAVIKPDAAEEQKGFIISHQKETILSKEVAEEFYTEHKERPFFDQLVQFISSAPCVLLVLSKENAVEDWRAAMGPTDPDKAKETSPDLLRARFGSDILHNAVHGSSSEEQAHREIQLMFGDQSSEQVTSSEGEMAGFSLGKKSQNIEATHLHNVTGSG</sequence>
<dbReference type="PROSITE" id="PS51374">
    <property type="entry name" value="NDPK_LIKE"/>
    <property type="match status" value="1"/>
</dbReference>
<keyword evidence="11" id="KW-0131">Cell cycle</keyword>
<dbReference type="GO" id="GO:0005929">
    <property type="term" value="C:cilium"/>
    <property type="evidence" value="ECO:0007669"/>
    <property type="project" value="TreeGrafter"/>
</dbReference>
<evidence type="ECO:0000256" key="2">
    <source>
        <dbReference type="ARBA" id="ARBA00004123"/>
    </source>
</evidence>
<dbReference type="GO" id="GO:0005634">
    <property type="term" value="C:nucleus"/>
    <property type="evidence" value="ECO:0007669"/>
    <property type="project" value="UniProtKB-SubCell"/>
</dbReference>
<evidence type="ECO:0000259" key="14">
    <source>
        <dbReference type="SMART" id="SM00562"/>
    </source>
</evidence>
<feature type="binding site" evidence="12">
    <location>
        <position position="86"/>
    </location>
    <ligand>
        <name>ATP</name>
        <dbReference type="ChEBI" id="CHEBI:30616"/>
    </ligand>
</feature>
<evidence type="ECO:0000256" key="6">
    <source>
        <dbReference type="ARBA" id="ARBA00008142"/>
    </source>
</evidence>
<dbReference type="GO" id="GO:1902176">
    <property type="term" value="P:negative regulation of oxidative stress-induced intrinsic apoptotic signaling pathway"/>
    <property type="evidence" value="ECO:0007669"/>
    <property type="project" value="TreeGrafter"/>
</dbReference>
<feature type="binding site" evidence="12">
    <location>
        <position position="52"/>
    </location>
    <ligand>
        <name>ATP</name>
        <dbReference type="ChEBI" id="CHEBI:30616"/>
    </ligand>
</feature>
<dbReference type="GO" id="GO:0003341">
    <property type="term" value="P:cilium movement"/>
    <property type="evidence" value="ECO:0007669"/>
    <property type="project" value="TreeGrafter"/>
</dbReference>
<evidence type="ECO:0000256" key="9">
    <source>
        <dbReference type="ARBA" id="ARBA00022723"/>
    </source>
</evidence>
<comment type="subcellular location">
    <subcellularLocation>
        <location evidence="5">Cell projection</location>
        <location evidence="5">Lamellipodium</location>
    </subcellularLocation>
    <subcellularLocation>
        <location evidence="3">Cell projection</location>
        <location evidence="3">Ruffle</location>
    </subcellularLocation>
    <subcellularLocation>
        <location evidence="4">Cytoplasm</location>
    </subcellularLocation>
    <subcellularLocation>
        <location evidence="2">Nucleus</location>
    </subcellularLocation>
</comment>
<evidence type="ECO:0000256" key="5">
    <source>
        <dbReference type="ARBA" id="ARBA00004510"/>
    </source>
</evidence>
<evidence type="ECO:0000256" key="12">
    <source>
        <dbReference type="PROSITE-ProRule" id="PRU00706"/>
    </source>
</evidence>
<keyword evidence="9" id="KW-0479">Metal-binding</keyword>
<evidence type="ECO:0000256" key="13">
    <source>
        <dbReference type="SAM" id="MobiDB-lite"/>
    </source>
</evidence>
<keyword evidence="10" id="KW-0539">Nucleus</keyword>
<dbReference type="Proteomes" id="UP000694523">
    <property type="component" value="Unplaced"/>
</dbReference>
<evidence type="ECO:0000256" key="3">
    <source>
        <dbReference type="ARBA" id="ARBA00004466"/>
    </source>
</evidence>
<evidence type="ECO:0000256" key="11">
    <source>
        <dbReference type="ARBA" id="ARBA00023306"/>
    </source>
</evidence>
<evidence type="ECO:0000256" key="4">
    <source>
        <dbReference type="ARBA" id="ARBA00004496"/>
    </source>
</evidence>
<dbReference type="SUPFAM" id="SSF54919">
    <property type="entry name" value="Nucleoside diphosphate kinase, NDK"/>
    <property type="match status" value="1"/>
</dbReference>
<protein>
    <recommendedName>
        <fullName evidence="7">Nucleoside diphosphate kinase B</fullName>
    </recommendedName>
</protein>
<feature type="compositionally biased region" description="Polar residues" evidence="13">
    <location>
        <begin position="131"/>
        <end position="141"/>
    </location>
</feature>
<accession>A0A8C6UQM4</accession>
<evidence type="ECO:0000313" key="15">
    <source>
        <dbReference type="Ensembl" id="ENSNMLP00000039893.1"/>
    </source>
</evidence>
<feature type="binding site" evidence="12">
    <location>
        <position position="110"/>
    </location>
    <ligand>
        <name>ATP</name>
        <dbReference type="ChEBI" id="CHEBI:30616"/>
    </ligand>
</feature>
<dbReference type="InterPro" id="IPR036850">
    <property type="entry name" value="NDK-like_dom_sf"/>
</dbReference>
<reference evidence="15" key="1">
    <citation type="submission" date="2025-08" db="UniProtKB">
        <authorList>
            <consortium name="Ensembl"/>
        </authorList>
    </citation>
    <scope>IDENTIFICATION</scope>
</reference>
<dbReference type="AlphaFoldDB" id="A0A8C6UQM4"/>
<proteinExistence type="inferred from homology"/>
<feature type="compositionally biased region" description="Polar residues" evidence="13">
    <location>
        <begin position="151"/>
        <end position="168"/>
    </location>
</feature>
<feature type="active site" description="Pros-phosphohistidine intermediate" evidence="12">
    <location>
        <position position="113"/>
    </location>
</feature>
<dbReference type="PANTHER" id="PTHR46161:SF1">
    <property type="entry name" value="NUCLEOSIDE DIPHOSPHATE KINASE HOMOLOG 5"/>
    <property type="match status" value="1"/>
</dbReference>
<feature type="binding site" evidence="12">
    <location>
        <position position="15"/>
    </location>
    <ligand>
        <name>ATP</name>
        <dbReference type="ChEBI" id="CHEBI:30616"/>
    </ligand>
</feature>
<dbReference type="Pfam" id="PF00334">
    <property type="entry name" value="NDK"/>
    <property type="match status" value="1"/>
</dbReference>
<keyword evidence="16" id="KW-1185">Reference proteome</keyword>
<dbReference type="GO" id="GO:0001726">
    <property type="term" value="C:ruffle"/>
    <property type="evidence" value="ECO:0007669"/>
    <property type="project" value="UniProtKB-SubCell"/>
</dbReference>
<reference evidence="15" key="2">
    <citation type="submission" date="2025-09" db="UniProtKB">
        <authorList>
            <consortium name="Ensembl"/>
        </authorList>
    </citation>
    <scope>IDENTIFICATION</scope>
</reference>
<feature type="region of interest" description="Disordered" evidence="13">
    <location>
        <begin position="130"/>
        <end position="168"/>
    </location>
</feature>
<evidence type="ECO:0000256" key="10">
    <source>
        <dbReference type="ARBA" id="ARBA00023242"/>
    </source>
</evidence>
<dbReference type="InterPro" id="IPR034907">
    <property type="entry name" value="NDK-like_dom"/>
</dbReference>
<evidence type="ECO:0000256" key="1">
    <source>
        <dbReference type="ARBA" id="ARBA00003465"/>
    </source>
</evidence>